<keyword evidence="2" id="KW-0238">DNA-binding</keyword>
<comment type="caution">
    <text evidence="7">The sequence shown here is derived from an EMBL/GenBank/DDBJ whole genome shotgun (WGS) entry which is preliminary data.</text>
</comment>
<dbReference type="SMART" id="SM00415">
    <property type="entry name" value="HSF"/>
    <property type="match status" value="1"/>
</dbReference>
<dbReference type="GO" id="GO:0005634">
    <property type="term" value="C:nucleus"/>
    <property type="evidence" value="ECO:0007669"/>
    <property type="project" value="UniProtKB-SubCell"/>
</dbReference>
<accession>A0A6G0X9K5</accession>
<feature type="domain" description="HSF-type DNA-binding" evidence="6">
    <location>
        <begin position="57"/>
        <end position="153"/>
    </location>
</feature>
<dbReference type="InterPro" id="IPR000232">
    <property type="entry name" value="HSF_DNA-bd"/>
</dbReference>
<dbReference type="InterPro" id="IPR036390">
    <property type="entry name" value="WH_DNA-bd_sf"/>
</dbReference>
<dbReference type="InterPro" id="IPR036388">
    <property type="entry name" value="WH-like_DNA-bd_sf"/>
</dbReference>
<dbReference type="EMBL" id="VJMJ01000088">
    <property type="protein sequence ID" value="KAF0736632.1"/>
    <property type="molecule type" value="Genomic_DNA"/>
</dbReference>
<dbReference type="PANTHER" id="PTHR10015:SF427">
    <property type="entry name" value="HEAT SHOCK FACTOR PROTEIN"/>
    <property type="match status" value="1"/>
</dbReference>
<dbReference type="Pfam" id="PF00447">
    <property type="entry name" value="HSF_DNA-bind"/>
    <property type="match status" value="1"/>
</dbReference>
<comment type="similarity">
    <text evidence="4">Belongs to the HSF family.</text>
</comment>
<dbReference type="PANTHER" id="PTHR10015">
    <property type="entry name" value="HEAT SHOCK TRANSCRIPTION FACTOR"/>
    <property type="match status" value="1"/>
</dbReference>
<name>A0A6G0X9K5_9STRA</name>
<dbReference type="Proteomes" id="UP000481153">
    <property type="component" value="Unassembled WGS sequence"/>
</dbReference>
<evidence type="ECO:0000256" key="5">
    <source>
        <dbReference type="SAM" id="MobiDB-lite"/>
    </source>
</evidence>
<evidence type="ECO:0000256" key="2">
    <source>
        <dbReference type="ARBA" id="ARBA00023125"/>
    </source>
</evidence>
<dbReference type="Gene3D" id="1.10.10.10">
    <property type="entry name" value="Winged helix-like DNA-binding domain superfamily/Winged helix DNA-binding domain"/>
    <property type="match status" value="1"/>
</dbReference>
<evidence type="ECO:0000313" key="8">
    <source>
        <dbReference type="Proteomes" id="UP000481153"/>
    </source>
</evidence>
<gene>
    <name evidence="7" type="ORF">Ae201684_007082</name>
</gene>
<sequence length="208" mass="23669">MNQSTHDPSDLTADVELVALLEGPPSWWTTSSTISSQDSETSSEFARSRHSSSGDMKMSYLEKLHAMLEASPPSIVTWTNNGTSFAILDTQQFETVILPEHFQSVKFASFLRQLKLYRFERTRVAYRDTLVMEFRHERFLRHRVDLVMGVKREYRERPSRAKAKHITGDSDLRAIMGTLTSSVKALESDLAETKAILQSMLHEESATP</sequence>
<proteinExistence type="inferred from homology"/>
<evidence type="ECO:0000256" key="1">
    <source>
        <dbReference type="ARBA" id="ARBA00004123"/>
    </source>
</evidence>
<feature type="region of interest" description="Disordered" evidence="5">
    <location>
        <begin position="29"/>
        <end position="51"/>
    </location>
</feature>
<keyword evidence="3" id="KW-0539">Nucleus</keyword>
<keyword evidence="8" id="KW-1185">Reference proteome</keyword>
<dbReference type="VEuPathDB" id="FungiDB:AeMF1_018305"/>
<evidence type="ECO:0000256" key="4">
    <source>
        <dbReference type="RuleBase" id="RU004020"/>
    </source>
</evidence>
<dbReference type="SUPFAM" id="SSF46785">
    <property type="entry name" value="Winged helix' DNA-binding domain"/>
    <property type="match status" value="1"/>
</dbReference>
<protein>
    <recommendedName>
        <fullName evidence="6">HSF-type DNA-binding domain-containing protein</fullName>
    </recommendedName>
</protein>
<organism evidence="7 8">
    <name type="scientific">Aphanomyces euteiches</name>
    <dbReference type="NCBI Taxonomy" id="100861"/>
    <lineage>
        <taxon>Eukaryota</taxon>
        <taxon>Sar</taxon>
        <taxon>Stramenopiles</taxon>
        <taxon>Oomycota</taxon>
        <taxon>Saprolegniomycetes</taxon>
        <taxon>Saprolegniales</taxon>
        <taxon>Verrucalvaceae</taxon>
        <taxon>Aphanomyces</taxon>
    </lineage>
</organism>
<dbReference type="AlphaFoldDB" id="A0A6G0X9K5"/>
<reference evidence="7 8" key="1">
    <citation type="submission" date="2019-07" db="EMBL/GenBank/DDBJ databases">
        <title>Genomics analysis of Aphanomyces spp. identifies a new class of oomycete effector associated with host adaptation.</title>
        <authorList>
            <person name="Gaulin E."/>
        </authorList>
    </citation>
    <scope>NUCLEOTIDE SEQUENCE [LARGE SCALE GENOMIC DNA]</scope>
    <source>
        <strain evidence="7 8">ATCC 201684</strain>
    </source>
</reference>
<feature type="compositionally biased region" description="Low complexity" evidence="5">
    <location>
        <begin position="29"/>
        <end position="45"/>
    </location>
</feature>
<evidence type="ECO:0000313" key="7">
    <source>
        <dbReference type="EMBL" id="KAF0736632.1"/>
    </source>
</evidence>
<evidence type="ECO:0000256" key="3">
    <source>
        <dbReference type="ARBA" id="ARBA00023242"/>
    </source>
</evidence>
<comment type="subcellular location">
    <subcellularLocation>
        <location evidence="1">Nucleus</location>
    </subcellularLocation>
</comment>
<evidence type="ECO:0000259" key="6">
    <source>
        <dbReference type="SMART" id="SM00415"/>
    </source>
</evidence>
<dbReference type="GO" id="GO:0003700">
    <property type="term" value="F:DNA-binding transcription factor activity"/>
    <property type="evidence" value="ECO:0007669"/>
    <property type="project" value="InterPro"/>
</dbReference>
<dbReference type="GO" id="GO:0043565">
    <property type="term" value="F:sequence-specific DNA binding"/>
    <property type="evidence" value="ECO:0007669"/>
    <property type="project" value="InterPro"/>
</dbReference>